<sequence>MRRGYGRGYGLFDLLFDGINAAGRYIADERREARGEAQRNTEYIGDISGSRGLDFAELLRADMEREKEMRESTERQQREKYNFSDRSAAMDDLFAGSGTNNNGSGGSNNGGFGGGQY</sequence>
<feature type="region of interest" description="Disordered" evidence="1">
    <location>
        <begin position="65"/>
        <end position="117"/>
    </location>
</feature>
<feature type="compositionally biased region" description="Gly residues" evidence="1">
    <location>
        <begin position="103"/>
        <end position="117"/>
    </location>
</feature>
<evidence type="ECO:0000256" key="1">
    <source>
        <dbReference type="SAM" id="MobiDB-lite"/>
    </source>
</evidence>
<evidence type="ECO:0000313" key="2">
    <source>
        <dbReference type="EMBL" id="SEH64979.1"/>
    </source>
</evidence>
<name>A0A1H6JY74_RUMFL</name>
<dbReference type="Proteomes" id="UP000183190">
    <property type="component" value="Unassembled WGS sequence"/>
</dbReference>
<dbReference type="RefSeq" id="WP_074716830.1">
    <property type="nucleotide sequence ID" value="NZ_FNWV01000006.1"/>
</dbReference>
<gene>
    <name evidence="2" type="ORF">SAMN02910265_01931</name>
</gene>
<organism evidence="2 3">
    <name type="scientific">Ruminococcus flavefaciens</name>
    <dbReference type="NCBI Taxonomy" id="1265"/>
    <lineage>
        <taxon>Bacteria</taxon>
        <taxon>Bacillati</taxon>
        <taxon>Bacillota</taxon>
        <taxon>Clostridia</taxon>
        <taxon>Eubacteriales</taxon>
        <taxon>Oscillospiraceae</taxon>
        <taxon>Ruminococcus</taxon>
    </lineage>
</organism>
<evidence type="ECO:0000313" key="3">
    <source>
        <dbReference type="Proteomes" id="UP000183190"/>
    </source>
</evidence>
<reference evidence="2 3" key="1">
    <citation type="submission" date="2016-10" db="EMBL/GenBank/DDBJ databases">
        <authorList>
            <person name="de Groot N.N."/>
        </authorList>
    </citation>
    <scope>NUCLEOTIDE SEQUENCE [LARGE SCALE GENOMIC DNA]</scope>
    <source>
        <strain evidence="2 3">YAD2003</strain>
    </source>
</reference>
<dbReference type="AlphaFoldDB" id="A0A1H6JY74"/>
<dbReference type="EMBL" id="FNWV01000006">
    <property type="protein sequence ID" value="SEH64979.1"/>
    <property type="molecule type" value="Genomic_DNA"/>
</dbReference>
<dbReference type="OrthoDB" id="1822768at2"/>
<accession>A0A1H6JY74</accession>
<feature type="compositionally biased region" description="Basic and acidic residues" evidence="1">
    <location>
        <begin position="65"/>
        <end position="83"/>
    </location>
</feature>
<protein>
    <submittedName>
        <fullName evidence="2">Uncharacterized protein</fullName>
    </submittedName>
</protein>
<proteinExistence type="predicted"/>